<evidence type="ECO:0000313" key="6">
    <source>
        <dbReference type="EMBL" id="MFC7449301.1"/>
    </source>
</evidence>
<dbReference type="SMART" id="SM00450">
    <property type="entry name" value="RHOD"/>
    <property type="match status" value="1"/>
</dbReference>
<dbReference type="Pfam" id="PF00581">
    <property type="entry name" value="Rhodanese"/>
    <property type="match status" value="1"/>
</dbReference>
<dbReference type="Proteomes" id="UP001596484">
    <property type="component" value="Unassembled WGS sequence"/>
</dbReference>
<evidence type="ECO:0000259" key="5">
    <source>
        <dbReference type="PROSITE" id="PS50987"/>
    </source>
</evidence>
<dbReference type="EMBL" id="JBHTCS010000017">
    <property type="protein sequence ID" value="MFC7449301.1"/>
    <property type="molecule type" value="Genomic_DNA"/>
</dbReference>
<accession>A0ABW2S0I5</accession>
<dbReference type="SMART" id="SM00418">
    <property type="entry name" value="HTH_ARSR"/>
    <property type="match status" value="1"/>
</dbReference>
<dbReference type="PROSITE" id="PS50206">
    <property type="entry name" value="RHODANESE_3"/>
    <property type="match status" value="1"/>
</dbReference>
<dbReference type="CDD" id="cd00090">
    <property type="entry name" value="HTH_ARSR"/>
    <property type="match status" value="1"/>
</dbReference>
<dbReference type="InterPro" id="IPR001763">
    <property type="entry name" value="Rhodanese-like_dom"/>
</dbReference>
<organism evidence="6 7">
    <name type="scientific">Rhodococcus daqingensis</name>
    <dbReference type="NCBI Taxonomy" id="2479363"/>
    <lineage>
        <taxon>Bacteria</taxon>
        <taxon>Bacillati</taxon>
        <taxon>Actinomycetota</taxon>
        <taxon>Actinomycetes</taxon>
        <taxon>Mycobacteriales</taxon>
        <taxon>Nocardiaceae</taxon>
        <taxon>Rhodococcus</taxon>
    </lineage>
</organism>
<dbReference type="InterPro" id="IPR011991">
    <property type="entry name" value="ArsR-like_HTH"/>
</dbReference>
<keyword evidence="2" id="KW-0238">DNA-binding</keyword>
<dbReference type="SUPFAM" id="SSF52821">
    <property type="entry name" value="Rhodanese/Cell cycle control phosphatase"/>
    <property type="match status" value="1"/>
</dbReference>
<dbReference type="SUPFAM" id="SSF46785">
    <property type="entry name" value="Winged helix' DNA-binding domain"/>
    <property type="match status" value="1"/>
</dbReference>
<gene>
    <name evidence="6" type="ORF">ACFQS9_15510</name>
</gene>
<dbReference type="InterPro" id="IPR036390">
    <property type="entry name" value="WH_DNA-bd_sf"/>
</dbReference>
<sequence>MAGRAAKAALFDGLASVAKALGNGRRAEIVDVLTQGERSVEQIATEIEQTVANTSQHLQHLLRAGLVRPRRDGNRVHYALADAKVGELWASVRDVAAAQVADVERLAAEYLGDRSQLTTVSRAELTRRLGDGDVIVIDVRPRAEYEAGHIPGAVSMPLDNLAQHFGELPTDTVVVAYCRGPFCVYADDAVRALRRAGRRSARLEDGFPEWVRAGLPVNRGAGG</sequence>
<dbReference type="InterPro" id="IPR051011">
    <property type="entry name" value="Metal_resp_trans_reg"/>
</dbReference>
<dbReference type="RefSeq" id="WP_378406158.1">
    <property type="nucleotide sequence ID" value="NZ_JBHTCS010000017.1"/>
</dbReference>
<comment type="caution">
    <text evidence="6">The sequence shown here is derived from an EMBL/GenBank/DDBJ whole genome shotgun (WGS) entry which is preliminary data.</text>
</comment>
<proteinExistence type="predicted"/>
<dbReference type="NCBIfam" id="NF033788">
    <property type="entry name" value="HTH_metalloreg"/>
    <property type="match status" value="1"/>
</dbReference>
<evidence type="ECO:0000259" key="4">
    <source>
        <dbReference type="PROSITE" id="PS50206"/>
    </source>
</evidence>
<name>A0ABW2S0I5_9NOCA</name>
<dbReference type="Gene3D" id="1.10.10.10">
    <property type="entry name" value="Winged helix-like DNA-binding domain superfamily/Winged helix DNA-binding domain"/>
    <property type="match status" value="1"/>
</dbReference>
<dbReference type="InterPro" id="IPR036873">
    <property type="entry name" value="Rhodanese-like_dom_sf"/>
</dbReference>
<keyword evidence="3" id="KW-0804">Transcription</keyword>
<feature type="domain" description="HTH arsR-type" evidence="5">
    <location>
        <begin position="6"/>
        <end position="100"/>
    </location>
</feature>
<keyword evidence="7" id="KW-1185">Reference proteome</keyword>
<dbReference type="Pfam" id="PF01022">
    <property type="entry name" value="HTH_5"/>
    <property type="match status" value="1"/>
</dbReference>
<reference evidence="7" key="1">
    <citation type="journal article" date="2019" name="Int. J. Syst. Evol. Microbiol.">
        <title>The Global Catalogue of Microorganisms (GCM) 10K type strain sequencing project: providing services to taxonomists for standard genome sequencing and annotation.</title>
        <authorList>
            <consortium name="The Broad Institute Genomics Platform"/>
            <consortium name="The Broad Institute Genome Sequencing Center for Infectious Disease"/>
            <person name="Wu L."/>
            <person name="Ma J."/>
        </authorList>
    </citation>
    <scope>NUCLEOTIDE SEQUENCE [LARGE SCALE GENOMIC DNA]</scope>
    <source>
        <strain evidence="7">ICMP 19430</strain>
    </source>
</reference>
<dbReference type="PROSITE" id="PS50987">
    <property type="entry name" value="HTH_ARSR_2"/>
    <property type="match status" value="1"/>
</dbReference>
<protein>
    <submittedName>
        <fullName evidence="6">ArsR/SmtB family transcription factor</fullName>
    </submittedName>
</protein>
<evidence type="ECO:0000256" key="3">
    <source>
        <dbReference type="ARBA" id="ARBA00023163"/>
    </source>
</evidence>
<dbReference type="InterPro" id="IPR001845">
    <property type="entry name" value="HTH_ArsR_DNA-bd_dom"/>
</dbReference>
<evidence type="ECO:0000256" key="2">
    <source>
        <dbReference type="ARBA" id="ARBA00023125"/>
    </source>
</evidence>
<dbReference type="PRINTS" id="PR00778">
    <property type="entry name" value="HTHARSR"/>
</dbReference>
<feature type="domain" description="Rhodanese" evidence="4">
    <location>
        <begin position="130"/>
        <end position="219"/>
    </location>
</feature>
<keyword evidence="1" id="KW-0805">Transcription regulation</keyword>
<evidence type="ECO:0000256" key="1">
    <source>
        <dbReference type="ARBA" id="ARBA00023015"/>
    </source>
</evidence>
<dbReference type="PANTHER" id="PTHR43132:SF8">
    <property type="entry name" value="HTH-TYPE TRANSCRIPTIONAL REGULATOR KMTR"/>
    <property type="match status" value="1"/>
</dbReference>
<dbReference type="InterPro" id="IPR036388">
    <property type="entry name" value="WH-like_DNA-bd_sf"/>
</dbReference>
<evidence type="ECO:0000313" key="7">
    <source>
        <dbReference type="Proteomes" id="UP001596484"/>
    </source>
</evidence>
<dbReference type="Gene3D" id="3.40.250.10">
    <property type="entry name" value="Rhodanese-like domain"/>
    <property type="match status" value="1"/>
</dbReference>
<dbReference type="PANTHER" id="PTHR43132">
    <property type="entry name" value="ARSENICAL RESISTANCE OPERON REPRESSOR ARSR-RELATED"/>
    <property type="match status" value="1"/>
</dbReference>
<dbReference type="CDD" id="cd00158">
    <property type="entry name" value="RHOD"/>
    <property type="match status" value="1"/>
</dbReference>